<organism evidence="1 2">
    <name type="scientific">Nephila pilipes</name>
    <name type="common">Giant wood spider</name>
    <name type="synonym">Nephila maculata</name>
    <dbReference type="NCBI Taxonomy" id="299642"/>
    <lineage>
        <taxon>Eukaryota</taxon>
        <taxon>Metazoa</taxon>
        <taxon>Ecdysozoa</taxon>
        <taxon>Arthropoda</taxon>
        <taxon>Chelicerata</taxon>
        <taxon>Arachnida</taxon>
        <taxon>Araneae</taxon>
        <taxon>Araneomorphae</taxon>
        <taxon>Entelegynae</taxon>
        <taxon>Araneoidea</taxon>
        <taxon>Nephilidae</taxon>
        <taxon>Nephila</taxon>
    </lineage>
</organism>
<evidence type="ECO:0000313" key="2">
    <source>
        <dbReference type="Proteomes" id="UP000887013"/>
    </source>
</evidence>
<comment type="caution">
    <text evidence="1">The sequence shown here is derived from an EMBL/GenBank/DDBJ whole genome shotgun (WGS) entry which is preliminary data.</text>
</comment>
<accession>A0A8X6USU0</accession>
<dbReference type="Proteomes" id="UP000887013">
    <property type="component" value="Unassembled WGS sequence"/>
</dbReference>
<dbReference type="EMBL" id="BMAW01086162">
    <property type="protein sequence ID" value="GFU46335.1"/>
    <property type="molecule type" value="Genomic_DNA"/>
</dbReference>
<gene>
    <name evidence="1" type="ORF">NPIL_207561</name>
</gene>
<dbReference type="AlphaFoldDB" id="A0A8X6USU0"/>
<sequence length="99" mass="11037">MNLPHHIEGSLDPCAAANCDHFCNAGRCSCSPGYRCTVSETQPSSKSHNVFLPNDVCLRALDRPSPLMDTTITCLETKWNSVQAANYKERLNTTLEQFY</sequence>
<reference evidence="1" key="1">
    <citation type="submission" date="2020-08" db="EMBL/GenBank/DDBJ databases">
        <title>Multicomponent nature underlies the extraordinary mechanical properties of spider dragline silk.</title>
        <authorList>
            <person name="Kono N."/>
            <person name="Nakamura H."/>
            <person name="Mori M."/>
            <person name="Yoshida Y."/>
            <person name="Ohtoshi R."/>
            <person name="Malay A.D."/>
            <person name="Moran D.A.P."/>
            <person name="Tomita M."/>
            <person name="Numata K."/>
            <person name="Arakawa K."/>
        </authorList>
    </citation>
    <scope>NUCLEOTIDE SEQUENCE</scope>
</reference>
<name>A0A8X6USU0_NEPPI</name>
<protein>
    <submittedName>
        <fullName evidence="1">Uncharacterized protein</fullName>
    </submittedName>
</protein>
<keyword evidence="2" id="KW-1185">Reference proteome</keyword>
<proteinExistence type="predicted"/>
<evidence type="ECO:0000313" key="1">
    <source>
        <dbReference type="EMBL" id="GFU46335.1"/>
    </source>
</evidence>